<dbReference type="GO" id="GO:0005886">
    <property type="term" value="C:plasma membrane"/>
    <property type="evidence" value="ECO:0007669"/>
    <property type="project" value="UniProtKB-SubCell"/>
</dbReference>
<feature type="domain" description="PpiC" evidence="13">
    <location>
        <begin position="257"/>
        <end position="359"/>
    </location>
</feature>
<comment type="caution">
    <text evidence="14">The sequence shown here is derived from an EMBL/GenBank/DDBJ whole genome shotgun (WGS) entry which is preliminary data.</text>
</comment>
<evidence type="ECO:0000259" key="13">
    <source>
        <dbReference type="PROSITE" id="PS50198"/>
    </source>
</evidence>
<dbReference type="PROSITE" id="PS50198">
    <property type="entry name" value="PPIC_PPIASE_2"/>
    <property type="match status" value="1"/>
</dbReference>
<gene>
    <name evidence="14" type="ORF">A3A87_10435</name>
</gene>
<evidence type="ECO:0000256" key="5">
    <source>
        <dbReference type="ARBA" id="ARBA00022989"/>
    </source>
</evidence>
<comment type="subcellular location">
    <subcellularLocation>
        <location evidence="1">Cell inner membrane</location>
        <topology evidence="1">Single-pass type II membrane protein</topology>
        <orientation evidence="1">Periplasmic side</orientation>
    </subcellularLocation>
</comment>
<accession>A0A1F6U5Q0</accession>
<keyword evidence="2" id="KW-1003">Cell membrane</keyword>
<keyword evidence="7" id="KW-0143">Chaperone</keyword>
<evidence type="ECO:0000313" key="15">
    <source>
        <dbReference type="Proteomes" id="UP000179037"/>
    </source>
</evidence>
<name>A0A1F6U5Q0_9PROT</name>
<dbReference type="STRING" id="1817768.A3A87_10435"/>
<dbReference type="PANTHER" id="PTHR47529:SF1">
    <property type="entry name" value="PERIPLASMIC CHAPERONE PPID"/>
    <property type="match status" value="1"/>
</dbReference>
<dbReference type="SUPFAM" id="SSF54534">
    <property type="entry name" value="FKBP-like"/>
    <property type="match status" value="1"/>
</dbReference>
<dbReference type="PROSITE" id="PS01096">
    <property type="entry name" value="PPIC_PPIASE_1"/>
    <property type="match status" value="1"/>
</dbReference>
<evidence type="ECO:0000256" key="11">
    <source>
        <dbReference type="PROSITE-ProRule" id="PRU00278"/>
    </source>
</evidence>
<proteinExistence type="inferred from homology"/>
<dbReference type="GO" id="GO:0003755">
    <property type="term" value="F:peptidyl-prolyl cis-trans isomerase activity"/>
    <property type="evidence" value="ECO:0007669"/>
    <property type="project" value="UniProtKB-KW"/>
</dbReference>
<evidence type="ECO:0000256" key="7">
    <source>
        <dbReference type="ARBA" id="ARBA00023186"/>
    </source>
</evidence>
<evidence type="ECO:0000256" key="6">
    <source>
        <dbReference type="ARBA" id="ARBA00023136"/>
    </source>
</evidence>
<reference evidence="14 15" key="1">
    <citation type="journal article" date="2016" name="Nat. Commun.">
        <title>Thousands of microbial genomes shed light on interconnected biogeochemical processes in an aquifer system.</title>
        <authorList>
            <person name="Anantharaman K."/>
            <person name="Brown C.T."/>
            <person name="Hug L.A."/>
            <person name="Sharon I."/>
            <person name="Castelle C.J."/>
            <person name="Probst A.J."/>
            <person name="Thomas B.C."/>
            <person name="Singh A."/>
            <person name="Wilkins M.J."/>
            <person name="Karaoz U."/>
            <person name="Brodie E.L."/>
            <person name="Williams K.H."/>
            <person name="Hubbard S.S."/>
            <person name="Banfield J.F."/>
        </authorList>
    </citation>
    <scope>NUCLEOTIDE SEQUENCE [LARGE SCALE GENOMIC DNA]</scope>
</reference>
<evidence type="ECO:0000256" key="3">
    <source>
        <dbReference type="ARBA" id="ARBA00022519"/>
    </source>
</evidence>
<evidence type="ECO:0000313" key="14">
    <source>
        <dbReference type="EMBL" id="OGI52684.1"/>
    </source>
</evidence>
<dbReference type="InterPro" id="IPR000297">
    <property type="entry name" value="PPIase_PpiC"/>
</dbReference>
<keyword evidence="5 12" id="KW-1133">Transmembrane helix</keyword>
<comment type="similarity">
    <text evidence="8">Belongs to the PpiD chaperone family.</text>
</comment>
<dbReference type="AlphaFoldDB" id="A0A1F6U5Q0"/>
<dbReference type="Gene3D" id="3.10.50.40">
    <property type="match status" value="1"/>
</dbReference>
<organism evidence="14 15">
    <name type="scientific">Candidatus Muproteobacteria bacterium RIFCSPLOWO2_01_FULL_60_18</name>
    <dbReference type="NCBI Taxonomy" id="1817768"/>
    <lineage>
        <taxon>Bacteria</taxon>
        <taxon>Pseudomonadati</taxon>
        <taxon>Pseudomonadota</taxon>
        <taxon>Candidatus Muproteobacteria</taxon>
    </lineage>
</organism>
<keyword evidence="3" id="KW-0997">Cell inner membrane</keyword>
<keyword evidence="11" id="KW-0413">Isomerase</keyword>
<protein>
    <recommendedName>
        <fullName evidence="9">Periplasmic chaperone PpiD</fullName>
    </recommendedName>
    <alternativeName>
        <fullName evidence="10">Periplasmic folding chaperone</fullName>
    </alternativeName>
</protein>
<dbReference type="InterPro" id="IPR023058">
    <property type="entry name" value="PPIase_PpiC_CS"/>
</dbReference>
<dbReference type="InterPro" id="IPR046357">
    <property type="entry name" value="PPIase_dom_sf"/>
</dbReference>
<sequence>MLSEIRDKTQGIFATFILVMVIVPFALWGVNSYFDTGGQINVAKVGGVEISQNAYRNEIDRLRGRMEPKTLDNPQFKQTVLNNLIEQALIVQQAEDQGYRIGNAQLAEIIRHQPNFQRDGKFDPALYEAWLRREGMSAQQFEARVRENILITQVQTGISESLIITQADIANLARLLAQEREVAYALIGADTLMAKTAVSGQDIEQYYSAHPEMFQFPEQVRVEYLRLSAADLDPKQPPTEEELKKAYSEEAARYVVPEKRRASHILVSLPAEPTGDQAKEALAKIQDIAKQVRAGADFAGLAKKHSVDSVTAGQGGDLGEIRRGVLPKELEDALYALKSGEVSQPIRSTYGYHLVKLTAHTPEKRKSFADVRKELVEAVRRRQGEERFFDVSEKFRNLVYEQPDSLAPAAKALGLEIRKSEWFTHAGGTGIAAHPKVVQAAFEPDVLSQARNSDAIEVSADTLVAIRVADRRPSGRKPLAEVRPEIERALKQERALQQARQLGEEALQELRARGSLETLARKRGFKYLPPRTVTRRQTAGVDPRIAASAFRAPRPEGDKPVHDLVDLGAQGYAVLALKRVRDASGKPDNGMLQQARALLTAHRGSDYFANYRAGLRQKAEIKTFPDQL</sequence>
<evidence type="ECO:0000256" key="4">
    <source>
        <dbReference type="ARBA" id="ARBA00022692"/>
    </source>
</evidence>
<feature type="transmembrane region" description="Helical" evidence="12">
    <location>
        <begin position="12"/>
        <end position="30"/>
    </location>
</feature>
<evidence type="ECO:0000256" key="8">
    <source>
        <dbReference type="ARBA" id="ARBA00038408"/>
    </source>
</evidence>
<evidence type="ECO:0000256" key="9">
    <source>
        <dbReference type="ARBA" id="ARBA00040743"/>
    </source>
</evidence>
<keyword evidence="11" id="KW-0697">Rotamase</keyword>
<dbReference type="Proteomes" id="UP000179037">
    <property type="component" value="Unassembled WGS sequence"/>
</dbReference>
<dbReference type="EMBL" id="MFTC01000010">
    <property type="protein sequence ID" value="OGI52684.1"/>
    <property type="molecule type" value="Genomic_DNA"/>
</dbReference>
<dbReference type="SUPFAM" id="SSF109998">
    <property type="entry name" value="Triger factor/SurA peptide-binding domain-like"/>
    <property type="match status" value="1"/>
</dbReference>
<keyword evidence="6 12" id="KW-0472">Membrane</keyword>
<evidence type="ECO:0000256" key="10">
    <source>
        <dbReference type="ARBA" id="ARBA00042775"/>
    </source>
</evidence>
<dbReference type="Gene3D" id="1.10.4030.10">
    <property type="entry name" value="Porin chaperone SurA, peptide-binding domain"/>
    <property type="match status" value="1"/>
</dbReference>
<dbReference type="InterPro" id="IPR027304">
    <property type="entry name" value="Trigger_fact/SurA_dom_sf"/>
</dbReference>
<dbReference type="InterPro" id="IPR052029">
    <property type="entry name" value="PpiD_chaperone"/>
</dbReference>
<dbReference type="Pfam" id="PF00639">
    <property type="entry name" value="Rotamase"/>
    <property type="match status" value="1"/>
</dbReference>
<dbReference type="Pfam" id="PF13624">
    <property type="entry name" value="SurA_N_3"/>
    <property type="match status" value="1"/>
</dbReference>
<evidence type="ECO:0000256" key="2">
    <source>
        <dbReference type="ARBA" id="ARBA00022475"/>
    </source>
</evidence>
<dbReference type="PANTHER" id="PTHR47529">
    <property type="entry name" value="PEPTIDYL-PROLYL CIS-TRANS ISOMERASE D"/>
    <property type="match status" value="1"/>
</dbReference>
<evidence type="ECO:0000256" key="1">
    <source>
        <dbReference type="ARBA" id="ARBA00004382"/>
    </source>
</evidence>
<keyword evidence="4 12" id="KW-0812">Transmembrane</keyword>
<evidence type="ECO:0000256" key="12">
    <source>
        <dbReference type="SAM" id="Phobius"/>
    </source>
</evidence>